<sequence>MWYPCILTRCHRLIMVTRNSFYGTYHCTVFHFTCKTHGAFSPSPFLITFPPLYDRNNYDVTYKYWVYTISQENRRIMVRAVLKK</sequence>
<evidence type="ECO:0000313" key="1">
    <source>
        <dbReference type="Ensembl" id="ENSMMMP00000007852.1"/>
    </source>
</evidence>
<dbReference type="GeneTree" id="ENSGT00910000147952"/>
<organism evidence="1 2">
    <name type="scientific">Marmota marmota marmota</name>
    <name type="common">Alpine marmot</name>
    <dbReference type="NCBI Taxonomy" id="9994"/>
    <lineage>
        <taxon>Eukaryota</taxon>
        <taxon>Metazoa</taxon>
        <taxon>Chordata</taxon>
        <taxon>Craniata</taxon>
        <taxon>Vertebrata</taxon>
        <taxon>Euteleostomi</taxon>
        <taxon>Mammalia</taxon>
        <taxon>Eutheria</taxon>
        <taxon>Euarchontoglires</taxon>
        <taxon>Glires</taxon>
        <taxon>Rodentia</taxon>
        <taxon>Sciuromorpha</taxon>
        <taxon>Sciuridae</taxon>
        <taxon>Xerinae</taxon>
        <taxon>Marmotini</taxon>
        <taxon>Marmota</taxon>
    </lineage>
</organism>
<name>A0A8C5Z082_MARMA</name>
<reference evidence="1" key="1">
    <citation type="submission" date="2025-08" db="UniProtKB">
        <authorList>
            <consortium name="Ensembl"/>
        </authorList>
    </citation>
    <scope>IDENTIFICATION</scope>
</reference>
<keyword evidence="2" id="KW-1185">Reference proteome</keyword>
<reference evidence="1" key="2">
    <citation type="submission" date="2025-09" db="UniProtKB">
        <authorList>
            <consortium name="Ensembl"/>
        </authorList>
    </citation>
    <scope>IDENTIFICATION</scope>
</reference>
<accession>A0A8C5Z082</accession>
<dbReference type="AlphaFoldDB" id="A0A8C5Z082"/>
<protein>
    <submittedName>
        <fullName evidence="1">Uncharacterized protein</fullName>
    </submittedName>
</protein>
<evidence type="ECO:0000313" key="2">
    <source>
        <dbReference type="Proteomes" id="UP000694407"/>
    </source>
</evidence>
<proteinExistence type="predicted"/>
<dbReference type="Ensembl" id="ENSMMMT00000008949.1">
    <property type="protein sequence ID" value="ENSMMMP00000007852.1"/>
    <property type="gene ID" value="ENSMMMG00000007047.1"/>
</dbReference>
<dbReference type="Proteomes" id="UP000694407">
    <property type="component" value="Unplaced"/>
</dbReference>